<dbReference type="VEuPathDB" id="FungiDB:CLCR_10456"/>
<feature type="region of interest" description="Disordered" evidence="1">
    <location>
        <begin position="41"/>
        <end position="70"/>
    </location>
</feature>
<dbReference type="AlphaFoldDB" id="A0A1C1CZG3"/>
<dbReference type="VEuPathDB" id="FungiDB:G647_00746"/>
<dbReference type="InterPro" id="IPR021833">
    <property type="entry name" value="DUF3425"/>
</dbReference>
<reference evidence="3" key="1">
    <citation type="submission" date="2015-07" db="EMBL/GenBank/DDBJ databases">
        <authorList>
            <person name="Teixeira M.M."/>
            <person name="Souza R.C."/>
            <person name="Almeida L.G."/>
            <person name="Vicente V.A."/>
            <person name="de Hoog S."/>
            <person name="Bocca A.L."/>
            <person name="de Almeida S.R."/>
            <person name="Vasconcelos A.T."/>
            <person name="Felipe M.S."/>
        </authorList>
    </citation>
    <scope>NUCLEOTIDE SEQUENCE [LARGE SCALE GENOMIC DNA]</scope>
    <source>
        <strain evidence="3">KSF</strain>
    </source>
</reference>
<comment type="caution">
    <text evidence="2">The sequence shown here is derived from an EMBL/GenBank/DDBJ whole genome shotgun (WGS) entry which is preliminary data.</text>
</comment>
<evidence type="ECO:0008006" key="4">
    <source>
        <dbReference type="Google" id="ProtNLM"/>
    </source>
</evidence>
<name>A0A1C1CZG3_9EURO</name>
<gene>
    <name evidence="2" type="ORF">CLCR_10456</name>
</gene>
<evidence type="ECO:0000256" key="1">
    <source>
        <dbReference type="SAM" id="MobiDB-lite"/>
    </source>
</evidence>
<dbReference type="Pfam" id="PF11905">
    <property type="entry name" value="DUF3425"/>
    <property type="match status" value="1"/>
</dbReference>
<keyword evidence="3" id="KW-1185">Reference proteome</keyword>
<organism evidence="2 3">
    <name type="scientific">Cladophialophora carrionii</name>
    <dbReference type="NCBI Taxonomy" id="86049"/>
    <lineage>
        <taxon>Eukaryota</taxon>
        <taxon>Fungi</taxon>
        <taxon>Dikarya</taxon>
        <taxon>Ascomycota</taxon>
        <taxon>Pezizomycotina</taxon>
        <taxon>Eurotiomycetes</taxon>
        <taxon>Chaetothyriomycetidae</taxon>
        <taxon>Chaetothyriales</taxon>
        <taxon>Herpotrichiellaceae</taxon>
        <taxon>Cladophialophora</taxon>
    </lineage>
</organism>
<sequence>MPLIPGLRAELKLHQDVQSLDDEWSGITDPVIRRKLQNRLNQRAARRRKAEQKAGAGASSSTASSSRAAGLKDVPLHQRIDLKSVVQLRTKQFNSSEWQAAAQTFNQATQSPFVSIRSKHSCQRRYEVLLEDRLVSIKDLAEKSTTQDADNSDLYKLPADHLISLVYYNVYRALIANVHLLGLDLNLMYSDDYPSPFLPLSPSASSKIRRLPPTLEPTELQKTMAHHPMWDIFPDPEIRDNILRYGQENIDDLKLCLDMVGDGNYPGSGDLDTQQTNGLIVWGEPWDIQGWEMTECFARKWPFLIRGACNVQNSTNRWRMQRGEEPLDFGRILEIE</sequence>
<evidence type="ECO:0000313" key="3">
    <source>
        <dbReference type="Proteomes" id="UP000094526"/>
    </source>
</evidence>
<dbReference type="PANTHER" id="PTHR38116:SF1">
    <property type="entry name" value="BZIP DOMAIN-CONTAINING PROTEIN"/>
    <property type="match status" value="1"/>
</dbReference>
<accession>A0A1C1CZG3</accession>
<protein>
    <recommendedName>
        <fullName evidence="4">BZIP domain-containing protein</fullName>
    </recommendedName>
</protein>
<dbReference type="PANTHER" id="PTHR38116">
    <property type="entry name" value="CHROMOSOME 7, WHOLE GENOME SHOTGUN SEQUENCE"/>
    <property type="match status" value="1"/>
</dbReference>
<dbReference type="OrthoDB" id="2245989at2759"/>
<feature type="compositionally biased region" description="Low complexity" evidence="1">
    <location>
        <begin position="53"/>
        <end position="69"/>
    </location>
</feature>
<proteinExistence type="predicted"/>
<dbReference type="eggNOG" id="ENOG502S6JE">
    <property type="taxonomic scope" value="Eukaryota"/>
</dbReference>
<evidence type="ECO:0000313" key="2">
    <source>
        <dbReference type="EMBL" id="OCT53821.1"/>
    </source>
</evidence>
<dbReference type="EMBL" id="LGRB01000008">
    <property type="protein sequence ID" value="OCT53821.1"/>
    <property type="molecule type" value="Genomic_DNA"/>
</dbReference>
<dbReference type="Proteomes" id="UP000094526">
    <property type="component" value="Unassembled WGS sequence"/>
</dbReference>
<dbReference type="STRING" id="86049.A0A1C1CZG3"/>